<evidence type="ECO:0000313" key="3">
    <source>
        <dbReference type="EMBL" id="TXE07625.1"/>
    </source>
</evidence>
<accession>A0A5C7AM33</accession>
<proteinExistence type="predicted"/>
<dbReference type="Proteomes" id="UP000321935">
    <property type="component" value="Unassembled WGS sequence"/>
</dbReference>
<sequence length="152" mass="17499">MKSKSYIKFVAMMAVSFVIMYAVMFLNADLFEHVMLSTTRSYMTILMIAPMAISMMLFMWGMYENKKANYIILGSALIIFFGTLTMLRNQTMIADVQWMKAMIPHHSSAIMVSQKAHLQDPEAQKLAQDIIEAQKREIAQMQAMIERLEAKK</sequence>
<feature type="transmembrane region" description="Helical" evidence="1">
    <location>
        <begin position="42"/>
        <end position="62"/>
    </location>
</feature>
<keyword evidence="1" id="KW-0812">Transmembrane</keyword>
<feature type="transmembrane region" description="Helical" evidence="1">
    <location>
        <begin position="68"/>
        <end position="87"/>
    </location>
</feature>
<feature type="transmembrane region" description="Helical" evidence="1">
    <location>
        <begin position="6"/>
        <end position="30"/>
    </location>
</feature>
<dbReference type="InterPro" id="IPR012347">
    <property type="entry name" value="Ferritin-like"/>
</dbReference>
<reference evidence="3 4" key="1">
    <citation type="submission" date="2019-08" db="EMBL/GenBank/DDBJ databases">
        <title>Genomes sequence of Algoriphagus aquimarinus ACAM450.</title>
        <authorList>
            <person name="Bowman J.P."/>
        </authorList>
    </citation>
    <scope>NUCLEOTIDE SEQUENCE [LARGE SCALE GENOMIC DNA]</scope>
    <source>
        <strain evidence="3 4">ACAM 450</strain>
    </source>
</reference>
<comment type="caution">
    <text evidence="3">The sequence shown here is derived from an EMBL/GenBank/DDBJ whole genome shotgun (WGS) entry which is preliminary data.</text>
</comment>
<name>A0A5C7AM33_9BACT</name>
<feature type="domain" description="DUF305" evidence="2">
    <location>
        <begin position="90"/>
        <end position="144"/>
    </location>
</feature>
<gene>
    <name evidence="3" type="ORF">ESV85_15630</name>
</gene>
<dbReference type="OrthoDB" id="517560at2"/>
<evidence type="ECO:0000259" key="2">
    <source>
        <dbReference type="Pfam" id="PF03713"/>
    </source>
</evidence>
<dbReference type="InterPro" id="IPR005183">
    <property type="entry name" value="DUF305_CopM-like"/>
</dbReference>
<evidence type="ECO:0000256" key="1">
    <source>
        <dbReference type="SAM" id="Phobius"/>
    </source>
</evidence>
<dbReference type="AlphaFoldDB" id="A0A5C7AM33"/>
<dbReference type="Pfam" id="PF03713">
    <property type="entry name" value="DUF305"/>
    <property type="match status" value="1"/>
</dbReference>
<dbReference type="EMBL" id="VORW01000012">
    <property type="protein sequence ID" value="TXE07625.1"/>
    <property type="molecule type" value="Genomic_DNA"/>
</dbReference>
<keyword evidence="1" id="KW-0472">Membrane</keyword>
<dbReference type="RefSeq" id="WP_146919179.1">
    <property type="nucleotide sequence ID" value="NZ_VORW01000012.1"/>
</dbReference>
<evidence type="ECO:0000313" key="4">
    <source>
        <dbReference type="Proteomes" id="UP000321935"/>
    </source>
</evidence>
<organism evidence="3 4">
    <name type="scientific">Algoriphagus aquimarinus</name>
    <dbReference type="NCBI Taxonomy" id="237018"/>
    <lineage>
        <taxon>Bacteria</taxon>
        <taxon>Pseudomonadati</taxon>
        <taxon>Bacteroidota</taxon>
        <taxon>Cytophagia</taxon>
        <taxon>Cytophagales</taxon>
        <taxon>Cyclobacteriaceae</taxon>
        <taxon>Algoriphagus</taxon>
    </lineage>
</organism>
<dbReference type="Gene3D" id="1.20.1260.10">
    <property type="match status" value="1"/>
</dbReference>
<keyword evidence="1" id="KW-1133">Transmembrane helix</keyword>
<protein>
    <submittedName>
        <fullName evidence="3">DUF305 domain-containing protein</fullName>
    </submittedName>
</protein>